<evidence type="ECO:0000259" key="1">
    <source>
        <dbReference type="SMART" id="SM00881"/>
    </source>
</evidence>
<dbReference type="Pfam" id="PF19045">
    <property type="entry name" value="Ligase_CoA_2"/>
    <property type="match status" value="1"/>
</dbReference>
<protein>
    <recommendedName>
        <fullName evidence="1">CoA-binding domain-containing protein</fullName>
    </recommendedName>
</protein>
<dbReference type="InterPro" id="IPR043938">
    <property type="entry name" value="Ligase_CoA_dom"/>
</dbReference>
<dbReference type="InterPro" id="IPR032875">
    <property type="entry name" value="Succ_CoA_lig_flav_dom"/>
</dbReference>
<proteinExistence type="predicted"/>
<feature type="non-terminal residue" evidence="2">
    <location>
        <position position="1"/>
    </location>
</feature>
<dbReference type="Gene3D" id="3.40.50.261">
    <property type="entry name" value="Succinyl-CoA synthetase domains"/>
    <property type="match status" value="2"/>
</dbReference>
<gene>
    <name evidence="2" type="ORF">METZ01_LOCUS3965</name>
</gene>
<dbReference type="EMBL" id="UINC01000206">
    <property type="protein sequence ID" value="SUZ51111.1"/>
    <property type="molecule type" value="Genomic_DNA"/>
</dbReference>
<accession>A0A381N915</accession>
<dbReference type="AlphaFoldDB" id="A0A381N915"/>
<organism evidence="2">
    <name type="scientific">marine metagenome</name>
    <dbReference type="NCBI Taxonomy" id="408172"/>
    <lineage>
        <taxon>unclassified sequences</taxon>
        <taxon>metagenomes</taxon>
        <taxon>ecological metagenomes</taxon>
    </lineage>
</organism>
<dbReference type="InterPro" id="IPR036291">
    <property type="entry name" value="NAD(P)-bd_dom_sf"/>
</dbReference>
<dbReference type="Gene3D" id="3.40.50.720">
    <property type="entry name" value="NAD(P)-binding Rossmann-like Domain"/>
    <property type="match status" value="1"/>
</dbReference>
<feature type="domain" description="CoA-binding" evidence="1">
    <location>
        <begin position="1"/>
        <end position="90"/>
    </location>
</feature>
<reference evidence="2" key="1">
    <citation type="submission" date="2018-05" db="EMBL/GenBank/DDBJ databases">
        <authorList>
            <person name="Lanie J.A."/>
            <person name="Ng W.-L."/>
            <person name="Kazmierczak K.M."/>
            <person name="Andrzejewski T.M."/>
            <person name="Davidsen T.M."/>
            <person name="Wayne K.J."/>
            <person name="Tettelin H."/>
            <person name="Glass J.I."/>
            <person name="Rusch D."/>
            <person name="Podicherti R."/>
            <person name="Tsui H.-C.T."/>
            <person name="Winkler M.E."/>
        </authorList>
    </citation>
    <scope>NUCLEOTIDE SEQUENCE</scope>
</reference>
<dbReference type="Pfam" id="PF13607">
    <property type="entry name" value="Succ_CoA_lig"/>
    <property type="match status" value="1"/>
</dbReference>
<dbReference type="SUPFAM" id="SSF51735">
    <property type="entry name" value="NAD(P)-binding Rossmann-fold domains"/>
    <property type="match status" value="1"/>
</dbReference>
<dbReference type="SUPFAM" id="SSF52210">
    <property type="entry name" value="Succinyl-CoA synthetase domains"/>
    <property type="match status" value="2"/>
</dbReference>
<dbReference type="SMART" id="SM00881">
    <property type="entry name" value="CoA_binding"/>
    <property type="match status" value="1"/>
</dbReference>
<dbReference type="PANTHER" id="PTHR42793:SF1">
    <property type="entry name" value="PEPTIDYL-LYSINE N-ACETYLTRANSFERASE PATZ"/>
    <property type="match status" value="1"/>
</dbReference>
<dbReference type="Pfam" id="PF13380">
    <property type="entry name" value="CoA_binding_2"/>
    <property type="match status" value="1"/>
</dbReference>
<dbReference type="PANTHER" id="PTHR42793">
    <property type="entry name" value="COA BINDING DOMAIN CONTAINING PROTEIN"/>
    <property type="match status" value="1"/>
</dbReference>
<evidence type="ECO:0000313" key="2">
    <source>
        <dbReference type="EMBL" id="SUZ51111.1"/>
    </source>
</evidence>
<dbReference type="InterPro" id="IPR003781">
    <property type="entry name" value="CoA-bd"/>
</dbReference>
<name>A0A381N915_9ZZZZ</name>
<dbReference type="GO" id="GO:0043758">
    <property type="term" value="F:acetate-CoA ligase (ADP-forming) activity"/>
    <property type="evidence" value="ECO:0007669"/>
    <property type="project" value="InterPro"/>
</dbReference>
<dbReference type="InterPro" id="IPR016102">
    <property type="entry name" value="Succinyl-CoA_synth-like"/>
</dbReference>
<sequence>VVTGVSSHPGKFGFVTLHNLLSCGYRGDVFAVGRGEDTILGRPVLASVDAVPHGAADLLVACTPVSANEEIIRSAADRGVRAVFVAAGGYAEAGPEGAEAEARLVTLANELDLVLAGPNGQGVTSPPVGLCAQIVAPFPPRGRIGVASQSGNFVSAFQNYANQTGVGLSRSVSAGNAAATGVADYLEWFADDPETDVGLCYVEGLDDGRDFFERIRSVTPRMPVVVVKGGATHGGQRAAASHTGSLATDDRVFDGMARQAGMIRAATIEAAFEAAATLATQPLPGGNGVLVLTTAGGWGVVTADAVTSHPDLALTALPADLLAAVDALLPPRWSRNNPVDLAGGETRDTIPELLDLVAGHPAVDSVVQLGLGIQGNTAALTRDGPFHPDYGLDRIVDFHERQEQRYAEAAVAAATSHGKPVLVASELAVAQPDNPMVTAVRESGRLCYPSADRAVVALGHLSRYAAWCRART</sequence>